<evidence type="ECO:0000313" key="2">
    <source>
        <dbReference type="EnsemblPlants" id="AET1Gv21022200.5"/>
    </source>
</evidence>
<keyword evidence="3" id="KW-1185">Reference proteome</keyword>
<dbReference type="InterPro" id="IPR012340">
    <property type="entry name" value="NA-bd_OB-fold"/>
</dbReference>
<reference evidence="3" key="2">
    <citation type="journal article" date="2017" name="Nat. Plants">
        <title>The Aegilops tauschii genome reveals multiple impacts of transposons.</title>
        <authorList>
            <person name="Zhao G."/>
            <person name="Zou C."/>
            <person name="Li K."/>
            <person name="Wang K."/>
            <person name="Li T."/>
            <person name="Gao L."/>
            <person name="Zhang X."/>
            <person name="Wang H."/>
            <person name="Yang Z."/>
            <person name="Liu X."/>
            <person name="Jiang W."/>
            <person name="Mao L."/>
            <person name="Kong X."/>
            <person name="Jiao Y."/>
            <person name="Jia J."/>
        </authorList>
    </citation>
    <scope>NUCLEOTIDE SEQUENCE [LARGE SCALE GENOMIC DNA]</scope>
    <source>
        <strain evidence="3">cv. AL8/78</strain>
    </source>
</reference>
<evidence type="ECO:0000256" key="1">
    <source>
        <dbReference type="SAM" id="MobiDB-lite"/>
    </source>
</evidence>
<organism evidence="2 3">
    <name type="scientific">Aegilops tauschii subsp. strangulata</name>
    <name type="common">Goatgrass</name>
    <dbReference type="NCBI Taxonomy" id="200361"/>
    <lineage>
        <taxon>Eukaryota</taxon>
        <taxon>Viridiplantae</taxon>
        <taxon>Streptophyta</taxon>
        <taxon>Embryophyta</taxon>
        <taxon>Tracheophyta</taxon>
        <taxon>Spermatophyta</taxon>
        <taxon>Magnoliopsida</taxon>
        <taxon>Liliopsida</taxon>
        <taxon>Poales</taxon>
        <taxon>Poaceae</taxon>
        <taxon>BOP clade</taxon>
        <taxon>Pooideae</taxon>
        <taxon>Triticodae</taxon>
        <taxon>Triticeae</taxon>
        <taxon>Triticinae</taxon>
        <taxon>Aegilops</taxon>
    </lineage>
</organism>
<proteinExistence type="predicted"/>
<dbReference type="InterPro" id="IPR029146">
    <property type="entry name" value="Ten1_animal_plant"/>
</dbReference>
<evidence type="ECO:0008006" key="4">
    <source>
        <dbReference type="Google" id="ProtNLM"/>
    </source>
</evidence>
<protein>
    <recommendedName>
        <fullName evidence="4">FHA domain-containing protein</fullName>
    </recommendedName>
</protein>
<dbReference type="PANTHER" id="PTHR33905:SF1">
    <property type="entry name" value="CST COMPLEX SUBUNIT TEN1"/>
    <property type="match status" value="1"/>
</dbReference>
<dbReference type="GO" id="GO:1990879">
    <property type="term" value="C:CST complex"/>
    <property type="evidence" value="ECO:0007669"/>
    <property type="project" value="InterPro"/>
</dbReference>
<dbReference type="EnsemblPlants" id="AET1Gv21022200.5">
    <property type="protein sequence ID" value="AET1Gv21022200.5"/>
    <property type="gene ID" value="AET1Gv21022200"/>
</dbReference>
<reference evidence="2" key="3">
    <citation type="journal article" date="2017" name="Nature">
        <title>Genome sequence of the progenitor of the wheat D genome Aegilops tauschii.</title>
        <authorList>
            <person name="Luo M.C."/>
            <person name="Gu Y.Q."/>
            <person name="Puiu D."/>
            <person name="Wang H."/>
            <person name="Twardziok S.O."/>
            <person name="Deal K.R."/>
            <person name="Huo N."/>
            <person name="Zhu T."/>
            <person name="Wang L."/>
            <person name="Wang Y."/>
            <person name="McGuire P.E."/>
            <person name="Liu S."/>
            <person name="Long H."/>
            <person name="Ramasamy R.K."/>
            <person name="Rodriguez J.C."/>
            <person name="Van S.L."/>
            <person name="Yuan L."/>
            <person name="Wang Z."/>
            <person name="Xia Z."/>
            <person name="Xiao L."/>
            <person name="Anderson O.D."/>
            <person name="Ouyang S."/>
            <person name="Liang Y."/>
            <person name="Zimin A.V."/>
            <person name="Pertea G."/>
            <person name="Qi P."/>
            <person name="Bennetzen J.L."/>
            <person name="Dai X."/>
            <person name="Dawson M.W."/>
            <person name="Muller H.G."/>
            <person name="Kugler K."/>
            <person name="Rivarola-Duarte L."/>
            <person name="Spannagl M."/>
            <person name="Mayer K.F.X."/>
            <person name="Lu F.H."/>
            <person name="Bevan M.W."/>
            <person name="Leroy P."/>
            <person name="Li P."/>
            <person name="You F.M."/>
            <person name="Sun Q."/>
            <person name="Liu Z."/>
            <person name="Lyons E."/>
            <person name="Wicker T."/>
            <person name="Salzberg S.L."/>
            <person name="Devos K.M."/>
            <person name="Dvorak J."/>
        </authorList>
    </citation>
    <scope>NUCLEOTIDE SEQUENCE [LARGE SCALE GENOMIC DNA]</scope>
    <source>
        <strain evidence="2">cv. AL8/78</strain>
    </source>
</reference>
<dbReference type="GO" id="GO:0032211">
    <property type="term" value="P:negative regulation of telomere maintenance via telomerase"/>
    <property type="evidence" value="ECO:0007669"/>
    <property type="project" value="TreeGrafter"/>
</dbReference>
<dbReference type="Proteomes" id="UP000015105">
    <property type="component" value="Chromosome 1D"/>
</dbReference>
<reference evidence="2" key="4">
    <citation type="submission" date="2019-03" db="UniProtKB">
        <authorList>
            <consortium name="EnsemblPlants"/>
        </authorList>
    </citation>
    <scope>IDENTIFICATION</scope>
</reference>
<reference evidence="3" key="1">
    <citation type="journal article" date="2014" name="Science">
        <title>Ancient hybridizations among the ancestral genomes of bread wheat.</title>
        <authorList>
            <consortium name="International Wheat Genome Sequencing Consortium,"/>
            <person name="Marcussen T."/>
            <person name="Sandve S.R."/>
            <person name="Heier L."/>
            <person name="Spannagl M."/>
            <person name="Pfeifer M."/>
            <person name="Jakobsen K.S."/>
            <person name="Wulff B.B."/>
            <person name="Steuernagel B."/>
            <person name="Mayer K.F."/>
            <person name="Olsen O.A."/>
        </authorList>
    </citation>
    <scope>NUCLEOTIDE SEQUENCE [LARGE SCALE GENOMIC DNA]</scope>
    <source>
        <strain evidence="3">cv. AL8/78</strain>
    </source>
</reference>
<dbReference type="GO" id="GO:0010521">
    <property type="term" value="F:telomerase inhibitor activity"/>
    <property type="evidence" value="ECO:0007669"/>
    <property type="project" value="TreeGrafter"/>
</dbReference>
<feature type="region of interest" description="Disordered" evidence="1">
    <location>
        <begin position="1"/>
        <end position="64"/>
    </location>
</feature>
<dbReference type="PANTHER" id="PTHR33905">
    <property type="entry name" value="CST COMPLEX SUBUNIT TEN1"/>
    <property type="match status" value="1"/>
</dbReference>
<evidence type="ECO:0000313" key="3">
    <source>
        <dbReference type="Proteomes" id="UP000015105"/>
    </source>
</evidence>
<dbReference type="Gene3D" id="2.40.50.140">
    <property type="entry name" value="Nucleic acid-binding proteins"/>
    <property type="match status" value="1"/>
</dbReference>
<dbReference type="STRING" id="200361.A0A453A3D9"/>
<dbReference type="GO" id="GO:0042162">
    <property type="term" value="F:telomeric DNA binding"/>
    <property type="evidence" value="ECO:0007669"/>
    <property type="project" value="TreeGrafter"/>
</dbReference>
<dbReference type="GO" id="GO:0003697">
    <property type="term" value="F:single-stranded DNA binding"/>
    <property type="evidence" value="ECO:0007669"/>
    <property type="project" value="InterPro"/>
</dbReference>
<accession>A0A453A3D9</accession>
<sequence>STTKRKKVQYQYRCSSSPPVSIRRRSPESLPRRRPSTHPPPGDLRVSDPIPPSLPSTSFRPRASSGCTVCAHWRGRLAGDARWRSRRQSLPGLWISSGSPCALGMASSTLKPGVPVTLQELAPSSEMFKQGASLRVTGILQSYDVDSAVAVIRDGSATMKIDTQHLRDISFRSGSIFQFIGELLIRPNDDAILQARNVDGLDLNLYQQSLIIRRQHEARLLSSRSA</sequence>
<dbReference type="Gramene" id="AET1Gv21022200.5">
    <property type="protein sequence ID" value="AET1Gv21022200.5"/>
    <property type="gene ID" value="AET1Gv21022200"/>
</dbReference>
<dbReference type="Pfam" id="PF15490">
    <property type="entry name" value="Ten1_2"/>
    <property type="match status" value="1"/>
</dbReference>
<name>A0A453A3D9_AEGTS</name>
<reference evidence="2" key="5">
    <citation type="journal article" date="2021" name="G3 (Bethesda)">
        <title>Aegilops tauschii genome assembly Aet v5.0 features greater sequence contiguity and improved annotation.</title>
        <authorList>
            <person name="Wang L."/>
            <person name="Zhu T."/>
            <person name="Rodriguez J.C."/>
            <person name="Deal K.R."/>
            <person name="Dubcovsky J."/>
            <person name="McGuire P.E."/>
            <person name="Lux T."/>
            <person name="Spannagl M."/>
            <person name="Mayer K.F.X."/>
            <person name="Baldrich P."/>
            <person name="Meyers B.C."/>
            <person name="Huo N."/>
            <person name="Gu Y.Q."/>
            <person name="Zhou H."/>
            <person name="Devos K.M."/>
            <person name="Bennetzen J.L."/>
            <person name="Unver T."/>
            <person name="Budak H."/>
            <person name="Gulick P.J."/>
            <person name="Galiba G."/>
            <person name="Kalapos B."/>
            <person name="Nelson D.R."/>
            <person name="Li P."/>
            <person name="You F.M."/>
            <person name="Luo M.C."/>
            <person name="Dvorak J."/>
        </authorList>
    </citation>
    <scope>NUCLEOTIDE SEQUENCE [LARGE SCALE GENOMIC DNA]</scope>
    <source>
        <strain evidence="2">cv. AL8/78</strain>
    </source>
</reference>
<dbReference type="AlphaFoldDB" id="A0A453A3D9"/>